<organism evidence="2 3">
    <name type="scientific">Hymenoscyphus fraxineus</name>
    <dbReference type="NCBI Taxonomy" id="746836"/>
    <lineage>
        <taxon>Eukaryota</taxon>
        <taxon>Fungi</taxon>
        <taxon>Dikarya</taxon>
        <taxon>Ascomycota</taxon>
        <taxon>Pezizomycotina</taxon>
        <taxon>Leotiomycetes</taxon>
        <taxon>Helotiales</taxon>
        <taxon>Helotiaceae</taxon>
        <taxon>Hymenoscyphus</taxon>
    </lineage>
</organism>
<feature type="region of interest" description="Disordered" evidence="1">
    <location>
        <begin position="1"/>
        <end position="24"/>
    </location>
</feature>
<evidence type="ECO:0000313" key="2">
    <source>
        <dbReference type="EMBL" id="CAG8958822.1"/>
    </source>
</evidence>
<keyword evidence="3" id="KW-1185">Reference proteome</keyword>
<evidence type="ECO:0000313" key="3">
    <source>
        <dbReference type="Proteomes" id="UP000696280"/>
    </source>
</evidence>
<accession>A0A9N9PYL8</accession>
<dbReference type="SUPFAM" id="SSF57850">
    <property type="entry name" value="RING/U-box"/>
    <property type="match status" value="1"/>
</dbReference>
<reference evidence="2" key="1">
    <citation type="submission" date="2021-07" db="EMBL/GenBank/DDBJ databases">
        <authorList>
            <person name="Durling M."/>
        </authorList>
    </citation>
    <scope>NUCLEOTIDE SEQUENCE</scope>
</reference>
<name>A0A9N9PYL8_9HELO</name>
<dbReference type="Proteomes" id="UP000696280">
    <property type="component" value="Unassembled WGS sequence"/>
</dbReference>
<dbReference type="AlphaFoldDB" id="A0A9N9PYL8"/>
<proteinExistence type="predicted"/>
<gene>
    <name evidence="2" type="ORF">HYFRA_00011773</name>
</gene>
<protein>
    <submittedName>
        <fullName evidence="2">Uncharacterized protein</fullName>
    </submittedName>
</protein>
<dbReference type="EMBL" id="CAJVRL010000085">
    <property type="protein sequence ID" value="CAG8958822.1"/>
    <property type="molecule type" value="Genomic_DNA"/>
</dbReference>
<comment type="caution">
    <text evidence="2">The sequence shown here is derived from an EMBL/GenBank/DDBJ whole genome shotgun (WGS) entry which is preliminary data.</text>
</comment>
<evidence type="ECO:0000256" key="1">
    <source>
        <dbReference type="SAM" id="MobiDB-lite"/>
    </source>
</evidence>
<feature type="compositionally biased region" description="Polar residues" evidence="1">
    <location>
        <begin position="1"/>
        <end position="16"/>
    </location>
</feature>
<sequence length="235" mass="27182">MASSTGNIGQYHQSKNMQHDQQEAAPHHDFFERAFKQPYRKIFRGGKTSKTSKKTCSICSKDHEQWEWSVAVLKPCRHEFYFDCILARISSTLRANSDSELQHSSTLIPAEKREMETTSLACPIPSCSAKIEGIEFDTKIIENLDSEETDWQALLSTTAQAYFEAREKHLKVGQDLRPFFVDLLENYPRKKLSLTFILKNFSVWKRYCKMAGEDALIYKLIGELERKLPSPFEDE</sequence>